<dbReference type="Proteomes" id="UP000298058">
    <property type="component" value="Unassembled WGS sequence"/>
</dbReference>
<dbReference type="RefSeq" id="WP_135760442.1">
    <property type="nucleotide sequence ID" value="NZ_RQHW01000033.1"/>
</dbReference>
<dbReference type="OrthoDB" id="337699at2"/>
<gene>
    <name evidence="2" type="ORF">EHS15_10105</name>
</gene>
<sequence>MKIFLLCLFLCFAIHSDDSFNRQPLYRIAFHSSGDSAESQILMQHLRSQITSTKRGNPVFSSFNFPKEGLVFHEKGEGDENTKKWLTNISDADKFVWLQTSKTETQIKFIDVLTGRLEYKNSLPESLTKTLLTDFYSYLDKRNVFLALSETKSSPANPVKFTSLKSKYVAGESIHFQLESLEDNYVYVVLVPEKKTDEPILIFPNPAQTANYLKKGQKVMIPENGQALKAAPPYGKDKIRVFASKEEWTDLQLRGKKGDSFYKLLPPALTGAKSSSFPGLEKLSKTIAQTNVFEWEYEILPEGKTPSN</sequence>
<feature type="domain" description="DUF4384" evidence="1">
    <location>
        <begin position="168"/>
        <end position="246"/>
    </location>
</feature>
<keyword evidence="3" id="KW-1185">Reference proteome</keyword>
<proteinExistence type="predicted"/>
<accession>A0A4R9M372</accession>
<protein>
    <submittedName>
        <fullName evidence="2">DUF4384 domain-containing protein</fullName>
    </submittedName>
</protein>
<evidence type="ECO:0000313" key="2">
    <source>
        <dbReference type="EMBL" id="TGN19258.1"/>
    </source>
</evidence>
<dbReference type="InterPro" id="IPR025493">
    <property type="entry name" value="DUF4384"/>
</dbReference>
<evidence type="ECO:0000313" key="3">
    <source>
        <dbReference type="Proteomes" id="UP000298058"/>
    </source>
</evidence>
<reference evidence="2" key="1">
    <citation type="journal article" date="2019" name="PLoS Negl. Trop. Dis.">
        <title>Revisiting the worldwide diversity of Leptospira species in the environment.</title>
        <authorList>
            <person name="Vincent A.T."/>
            <person name="Schiettekatte O."/>
            <person name="Bourhy P."/>
            <person name="Veyrier F.J."/>
            <person name="Picardeau M."/>
        </authorList>
    </citation>
    <scope>NUCLEOTIDE SEQUENCE [LARGE SCALE GENOMIC DNA]</scope>
    <source>
        <strain evidence="2">201300427</strain>
    </source>
</reference>
<dbReference type="AlphaFoldDB" id="A0A4R9M372"/>
<dbReference type="Pfam" id="PF14326">
    <property type="entry name" value="DUF4384"/>
    <property type="match status" value="1"/>
</dbReference>
<dbReference type="EMBL" id="RQHW01000033">
    <property type="protein sequence ID" value="TGN19258.1"/>
    <property type="molecule type" value="Genomic_DNA"/>
</dbReference>
<comment type="caution">
    <text evidence="2">The sequence shown here is derived from an EMBL/GenBank/DDBJ whole genome shotgun (WGS) entry which is preliminary data.</text>
</comment>
<evidence type="ECO:0000259" key="1">
    <source>
        <dbReference type="Pfam" id="PF14326"/>
    </source>
</evidence>
<name>A0A4R9M372_9LEPT</name>
<organism evidence="2 3">
    <name type="scientific">Leptospira idonii</name>
    <dbReference type="NCBI Taxonomy" id="1193500"/>
    <lineage>
        <taxon>Bacteria</taxon>
        <taxon>Pseudomonadati</taxon>
        <taxon>Spirochaetota</taxon>
        <taxon>Spirochaetia</taxon>
        <taxon>Leptospirales</taxon>
        <taxon>Leptospiraceae</taxon>
        <taxon>Leptospira</taxon>
    </lineage>
</organism>